<comment type="caution">
    <text evidence="2">The sequence shown here is derived from an EMBL/GenBank/DDBJ whole genome shotgun (WGS) entry which is preliminary data.</text>
</comment>
<dbReference type="RefSeq" id="WP_169148431.1">
    <property type="nucleotide sequence ID" value="NZ_JABBGA010000040.1"/>
</dbReference>
<keyword evidence="1" id="KW-0812">Transmembrane</keyword>
<dbReference type="EMBL" id="JABBGA010000040">
    <property type="protein sequence ID" value="NML28922.1"/>
    <property type="molecule type" value="Genomic_DNA"/>
</dbReference>
<sequence>MAFDDVCSKLNMTNDSAEYRTLGLSPSGVASEVEAALGVTVGEATAHLRNASATAGLEESLAARSLGLVQAEVEAAQRAATASVSSAVGMTVADFLGVSAASSYAEAVRTDLFGATGVIMAEQAALGTNAVSSALPDAARMAEMSLSTAAGMVTADMYANSIAEQFARTSGLVKSASLGLLNSQMLAAGTMTHISVVEQTKRQLDAMHQPWAEASVSPSLKSYLDALNGGSSLSLAVNAARIAKNSFSSIFGDAAAEALKRMIAPATAIQTRKDWYEQTFGLVRVVDSLVISSAASTYKSTLVSDYLDRVTGLTSLTRQFEETLKAVTMPSGLYDSIAGLTKAGQTSALFFTSSLARLGGTLERFDAFRDLQDTPAWRVMQAAAQAATARADSDEGDERHYQEEVVADLQRVTVEVLVQPNEVQVLASILSTLEQLTKSSRRTGREKWLLQIFYPLFIALLVAMLAPALDFYIKRGLERMTPRETEKAVREEMREQVGDLRLLSMQRFISVEKLAVTMSPRAKAPVVGHLKRGAVVRLLDEQGSFTLVSWRSEDGNIEIKGWVFTRYLERFSWPR</sequence>
<evidence type="ECO:0000256" key="1">
    <source>
        <dbReference type="SAM" id="Phobius"/>
    </source>
</evidence>
<accession>A0A848GCS3</accession>
<dbReference type="Proteomes" id="UP000580043">
    <property type="component" value="Unassembled WGS sequence"/>
</dbReference>
<keyword evidence="1" id="KW-1133">Transmembrane helix</keyword>
<dbReference type="AlphaFoldDB" id="A0A848GCS3"/>
<organism evidence="2 3">
    <name type="scientific">Zoogloea dura</name>
    <dbReference type="NCBI Taxonomy" id="2728840"/>
    <lineage>
        <taxon>Bacteria</taxon>
        <taxon>Pseudomonadati</taxon>
        <taxon>Pseudomonadota</taxon>
        <taxon>Betaproteobacteria</taxon>
        <taxon>Rhodocyclales</taxon>
        <taxon>Zoogloeaceae</taxon>
        <taxon>Zoogloea</taxon>
    </lineage>
</organism>
<dbReference type="Gene3D" id="2.30.30.40">
    <property type="entry name" value="SH3 Domains"/>
    <property type="match status" value="1"/>
</dbReference>
<name>A0A848GCS3_9RHOO</name>
<proteinExistence type="predicted"/>
<keyword evidence="1" id="KW-0472">Membrane</keyword>
<gene>
    <name evidence="2" type="ORF">HHL15_24515</name>
</gene>
<evidence type="ECO:0000313" key="3">
    <source>
        <dbReference type="Proteomes" id="UP000580043"/>
    </source>
</evidence>
<evidence type="ECO:0000313" key="2">
    <source>
        <dbReference type="EMBL" id="NML28922.1"/>
    </source>
</evidence>
<keyword evidence="3" id="KW-1185">Reference proteome</keyword>
<feature type="transmembrane region" description="Helical" evidence="1">
    <location>
        <begin position="448"/>
        <end position="473"/>
    </location>
</feature>
<reference evidence="2 3" key="1">
    <citation type="submission" date="2020-04" db="EMBL/GenBank/DDBJ databases">
        <title>Zoogloea sp. G-4-1-14 isolated from soil.</title>
        <authorList>
            <person name="Dahal R.H."/>
        </authorList>
    </citation>
    <scope>NUCLEOTIDE SEQUENCE [LARGE SCALE GENOMIC DNA]</scope>
    <source>
        <strain evidence="2 3">G-4-1-14</strain>
    </source>
</reference>
<protein>
    <submittedName>
        <fullName evidence="2">SH3 domain-containing protein</fullName>
    </submittedName>
</protein>